<reference evidence="4" key="2">
    <citation type="submission" date="2012-11" db="EMBL/GenBank/DDBJ databases">
        <authorList>
            <person name="Kuo A."/>
            <person name="Curtis B.A."/>
            <person name="Tanifuji G."/>
            <person name="Burki F."/>
            <person name="Gruber A."/>
            <person name="Irimia M."/>
            <person name="Maruyama S."/>
            <person name="Arias M.C."/>
            <person name="Ball S.G."/>
            <person name="Gile G.H."/>
            <person name="Hirakawa Y."/>
            <person name="Hopkins J.F."/>
            <person name="Rensing S.A."/>
            <person name="Schmutz J."/>
            <person name="Symeonidi A."/>
            <person name="Elias M."/>
            <person name="Eveleigh R.J."/>
            <person name="Herman E.K."/>
            <person name="Klute M.J."/>
            <person name="Nakayama T."/>
            <person name="Obornik M."/>
            <person name="Reyes-Prieto A."/>
            <person name="Armbrust E.V."/>
            <person name="Aves S.J."/>
            <person name="Beiko R.G."/>
            <person name="Coutinho P."/>
            <person name="Dacks J.B."/>
            <person name="Durnford D.G."/>
            <person name="Fast N.M."/>
            <person name="Green B.R."/>
            <person name="Grisdale C."/>
            <person name="Hempe F."/>
            <person name="Henrissat B."/>
            <person name="Hoppner M.P."/>
            <person name="Ishida K.-I."/>
            <person name="Kim E."/>
            <person name="Koreny L."/>
            <person name="Kroth P.G."/>
            <person name="Liu Y."/>
            <person name="Malik S.-B."/>
            <person name="Maier U.G."/>
            <person name="McRose D."/>
            <person name="Mock T."/>
            <person name="Neilson J.A."/>
            <person name="Onodera N.T."/>
            <person name="Poole A.M."/>
            <person name="Pritham E.J."/>
            <person name="Richards T.A."/>
            <person name="Rocap G."/>
            <person name="Roy S.W."/>
            <person name="Sarai C."/>
            <person name="Schaack S."/>
            <person name="Shirato S."/>
            <person name="Slamovits C.H."/>
            <person name="Spencer D.F."/>
            <person name="Suzuki S."/>
            <person name="Worden A.Z."/>
            <person name="Zauner S."/>
            <person name="Barry K."/>
            <person name="Bell C."/>
            <person name="Bharti A.K."/>
            <person name="Crow J.A."/>
            <person name="Grimwood J."/>
            <person name="Kramer R."/>
            <person name="Lindquist E."/>
            <person name="Lucas S."/>
            <person name="Salamov A."/>
            <person name="McFadden G.I."/>
            <person name="Lane C.E."/>
            <person name="Keeling P.J."/>
            <person name="Gray M.W."/>
            <person name="Grigoriev I.V."/>
            <person name="Archibald J.M."/>
        </authorList>
    </citation>
    <scope>NUCLEOTIDE SEQUENCE</scope>
    <source>
        <strain evidence="4">CCMP2712</strain>
    </source>
</reference>
<protein>
    <submittedName>
        <fullName evidence="2 3">Uncharacterized protein</fullName>
    </submittedName>
</protein>
<reference evidence="2 4" key="1">
    <citation type="journal article" date="2012" name="Nature">
        <title>Algal genomes reveal evolutionary mosaicism and the fate of nucleomorphs.</title>
        <authorList>
            <consortium name="DOE Joint Genome Institute"/>
            <person name="Curtis B.A."/>
            <person name="Tanifuji G."/>
            <person name="Burki F."/>
            <person name="Gruber A."/>
            <person name="Irimia M."/>
            <person name="Maruyama S."/>
            <person name="Arias M.C."/>
            <person name="Ball S.G."/>
            <person name="Gile G.H."/>
            <person name="Hirakawa Y."/>
            <person name="Hopkins J.F."/>
            <person name="Kuo A."/>
            <person name="Rensing S.A."/>
            <person name="Schmutz J."/>
            <person name="Symeonidi A."/>
            <person name="Elias M."/>
            <person name="Eveleigh R.J."/>
            <person name="Herman E.K."/>
            <person name="Klute M.J."/>
            <person name="Nakayama T."/>
            <person name="Obornik M."/>
            <person name="Reyes-Prieto A."/>
            <person name="Armbrust E.V."/>
            <person name="Aves S.J."/>
            <person name="Beiko R.G."/>
            <person name="Coutinho P."/>
            <person name="Dacks J.B."/>
            <person name="Durnford D.G."/>
            <person name="Fast N.M."/>
            <person name="Green B.R."/>
            <person name="Grisdale C.J."/>
            <person name="Hempel F."/>
            <person name="Henrissat B."/>
            <person name="Hoppner M.P."/>
            <person name="Ishida K."/>
            <person name="Kim E."/>
            <person name="Koreny L."/>
            <person name="Kroth P.G."/>
            <person name="Liu Y."/>
            <person name="Malik S.B."/>
            <person name="Maier U.G."/>
            <person name="McRose D."/>
            <person name="Mock T."/>
            <person name="Neilson J.A."/>
            <person name="Onodera N.T."/>
            <person name="Poole A.M."/>
            <person name="Pritham E.J."/>
            <person name="Richards T.A."/>
            <person name="Rocap G."/>
            <person name="Roy S.W."/>
            <person name="Sarai C."/>
            <person name="Schaack S."/>
            <person name="Shirato S."/>
            <person name="Slamovits C.H."/>
            <person name="Spencer D.F."/>
            <person name="Suzuki S."/>
            <person name="Worden A.Z."/>
            <person name="Zauner S."/>
            <person name="Barry K."/>
            <person name="Bell C."/>
            <person name="Bharti A.K."/>
            <person name="Crow J.A."/>
            <person name="Grimwood J."/>
            <person name="Kramer R."/>
            <person name="Lindquist E."/>
            <person name="Lucas S."/>
            <person name="Salamov A."/>
            <person name="McFadden G.I."/>
            <person name="Lane C.E."/>
            <person name="Keeling P.J."/>
            <person name="Gray M.W."/>
            <person name="Grigoriev I.V."/>
            <person name="Archibald J.M."/>
        </authorList>
    </citation>
    <scope>NUCLEOTIDE SEQUENCE</scope>
    <source>
        <strain evidence="2 4">CCMP2712</strain>
    </source>
</reference>
<dbReference type="EMBL" id="JH992971">
    <property type="protein sequence ID" value="EKX52942.1"/>
    <property type="molecule type" value="Genomic_DNA"/>
</dbReference>
<evidence type="ECO:0000256" key="1">
    <source>
        <dbReference type="SAM" id="MobiDB-lite"/>
    </source>
</evidence>
<dbReference type="GeneID" id="17309587"/>
<gene>
    <name evidence="2" type="ORF">GUITHDRAFT_133347</name>
</gene>
<evidence type="ECO:0000313" key="4">
    <source>
        <dbReference type="Proteomes" id="UP000011087"/>
    </source>
</evidence>
<organism evidence="2">
    <name type="scientific">Guillardia theta (strain CCMP2712)</name>
    <name type="common">Cryptophyte</name>
    <dbReference type="NCBI Taxonomy" id="905079"/>
    <lineage>
        <taxon>Eukaryota</taxon>
        <taxon>Cryptophyceae</taxon>
        <taxon>Pyrenomonadales</taxon>
        <taxon>Geminigeraceae</taxon>
        <taxon>Guillardia</taxon>
    </lineage>
</organism>
<evidence type="ECO:0000313" key="3">
    <source>
        <dbReference type="EnsemblProtists" id="EKX52942"/>
    </source>
</evidence>
<dbReference type="RefSeq" id="XP_005839922.1">
    <property type="nucleotide sequence ID" value="XM_005839865.1"/>
</dbReference>
<accession>L1JX57</accession>
<proteinExistence type="predicted"/>
<dbReference type="Proteomes" id="UP000011087">
    <property type="component" value="Unassembled WGS sequence"/>
</dbReference>
<dbReference type="HOGENOM" id="CLU_1499052_0_0_1"/>
<keyword evidence="4" id="KW-1185">Reference proteome</keyword>
<sequence>MAPRFTVTLNGGKKQEGFLSASMRKALGVNAGGAGKNASGKQLANNDLRLKLSGNKNKPKALVSKSAQRAMQVDQKTAQSDEEGKWVNDMYYKSGQSDIVTNATVNADRPASYLVHATNSRNKKVLSKQIGSATGRLLHKAGVFQSKDGGADDDEMKVEQSSSKPSAVKKKGRGAFTYPT</sequence>
<feature type="compositionally biased region" description="Polar residues" evidence="1">
    <location>
        <begin position="65"/>
        <end position="78"/>
    </location>
</feature>
<dbReference type="KEGG" id="gtt:GUITHDRAFT_133347"/>
<evidence type="ECO:0000313" key="2">
    <source>
        <dbReference type="EMBL" id="EKX52942.1"/>
    </source>
</evidence>
<feature type="region of interest" description="Disordered" evidence="1">
    <location>
        <begin position="52"/>
        <end position="81"/>
    </location>
</feature>
<feature type="region of interest" description="Disordered" evidence="1">
    <location>
        <begin position="144"/>
        <end position="180"/>
    </location>
</feature>
<name>L1JX57_GUITC</name>
<dbReference type="PaxDb" id="55529-EKX52942"/>
<dbReference type="EnsemblProtists" id="EKX52942">
    <property type="protein sequence ID" value="EKX52942"/>
    <property type="gene ID" value="GUITHDRAFT_133347"/>
</dbReference>
<dbReference type="OrthoDB" id="442731at2759"/>
<reference evidence="3" key="3">
    <citation type="submission" date="2015-06" db="UniProtKB">
        <authorList>
            <consortium name="EnsemblProtists"/>
        </authorList>
    </citation>
    <scope>IDENTIFICATION</scope>
</reference>
<dbReference type="AlphaFoldDB" id="L1JX57"/>